<feature type="non-terminal residue" evidence="2">
    <location>
        <position position="79"/>
    </location>
</feature>
<proteinExistence type="predicted"/>
<reference evidence="2 3" key="1">
    <citation type="journal article" date="2021" name="Nat. Plants">
        <title>The Taxus genome provides insights into paclitaxel biosynthesis.</title>
        <authorList>
            <person name="Xiong X."/>
            <person name="Gou J."/>
            <person name="Liao Q."/>
            <person name="Li Y."/>
            <person name="Zhou Q."/>
            <person name="Bi G."/>
            <person name="Li C."/>
            <person name="Du R."/>
            <person name="Wang X."/>
            <person name="Sun T."/>
            <person name="Guo L."/>
            <person name="Liang H."/>
            <person name="Lu P."/>
            <person name="Wu Y."/>
            <person name="Zhang Z."/>
            <person name="Ro D.K."/>
            <person name="Shang Y."/>
            <person name="Huang S."/>
            <person name="Yan J."/>
        </authorList>
    </citation>
    <scope>NUCLEOTIDE SEQUENCE [LARGE SCALE GENOMIC DNA]</scope>
    <source>
        <strain evidence="2">Ta-2019</strain>
    </source>
</reference>
<dbReference type="EMBL" id="JAHRHJ020000002">
    <property type="protein sequence ID" value="KAH9327246.1"/>
    <property type="molecule type" value="Genomic_DNA"/>
</dbReference>
<feature type="region of interest" description="Disordered" evidence="1">
    <location>
        <begin position="1"/>
        <end position="24"/>
    </location>
</feature>
<evidence type="ECO:0000256" key="1">
    <source>
        <dbReference type="SAM" id="MobiDB-lite"/>
    </source>
</evidence>
<feature type="non-terminal residue" evidence="2">
    <location>
        <position position="1"/>
    </location>
</feature>
<sequence length="79" mass="8626">RSVGQLGRRDARDAKSRIGRKQGKSSSFCFTRFGIAGTKVRVGRESADLPKDGPFRAVRGFLSGTAETKVRAGREGREK</sequence>
<dbReference type="Proteomes" id="UP000824469">
    <property type="component" value="Unassembled WGS sequence"/>
</dbReference>
<keyword evidence="3" id="KW-1185">Reference proteome</keyword>
<accession>A0AA38LKG0</accession>
<organism evidence="2 3">
    <name type="scientific">Taxus chinensis</name>
    <name type="common">Chinese yew</name>
    <name type="synonym">Taxus wallichiana var. chinensis</name>
    <dbReference type="NCBI Taxonomy" id="29808"/>
    <lineage>
        <taxon>Eukaryota</taxon>
        <taxon>Viridiplantae</taxon>
        <taxon>Streptophyta</taxon>
        <taxon>Embryophyta</taxon>
        <taxon>Tracheophyta</taxon>
        <taxon>Spermatophyta</taxon>
        <taxon>Pinopsida</taxon>
        <taxon>Pinidae</taxon>
        <taxon>Conifers II</taxon>
        <taxon>Cupressales</taxon>
        <taxon>Taxaceae</taxon>
        <taxon>Taxus</taxon>
    </lineage>
</organism>
<evidence type="ECO:0000313" key="2">
    <source>
        <dbReference type="EMBL" id="KAH9327246.1"/>
    </source>
</evidence>
<protein>
    <submittedName>
        <fullName evidence="2">Uncharacterized protein</fullName>
    </submittedName>
</protein>
<comment type="caution">
    <text evidence="2">The sequence shown here is derived from an EMBL/GenBank/DDBJ whole genome shotgun (WGS) entry which is preliminary data.</text>
</comment>
<evidence type="ECO:0000313" key="3">
    <source>
        <dbReference type="Proteomes" id="UP000824469"/>
    </source>
</evidence>
<name>A0AA38LKG0_TAXCH</name>
<feature type="compositionally biased region" description="Basic and acidic residues" evidence="1">
    <location>
        <begin position="7"/>
        <end position="16"/>
    </location>
</feature>
<dbReference type="AlphaFoldDB" id="A0AA38LKG0"/>
<gene>
    <name evidence="2" type="ORF">KI387_007424</name>
</gene>